<protein>
    <submittedName>
        <fullName evidence="2">Uncharacterized protein</fullName>
    </submittedName>
</protein>
<evidence type="ECO:0000256" key="1">
    <source>
        <dbReference type="SAM" id="Phobius"/>
    </source>
</evidence>
<evidence type="ECO:0000313" key="3">
    <source>
        <dbReference type="Proteomes" id="UP000184474"/>
    </source>
</evidence>
<keyword evidence="1" id="KW-0812">Transmembrane</keyword>
<keyword evidence="1" id="KW-1133">Transmembrane helix</keyword>
<evidence type="ECO:0000313" key="2">
    <source>
        <dbReference type="EMBL" id="SHK76475.1"/>
    </source>
</evidence>
<accession>A0A1M6V506</accession>
<gene>
    <name evidence="2" type="ORF">SAMN04488028_108121</name>
</gene>
<dbReference type="Proteomes" id="UP000184474">
    <property type="component" value="Unassembled WGS sequence"/>
</dbReference>
<keyword evidence="3" id="KW-1185">Reference proteome</keyword>
<sequence>METKDVFYIIGICATLTLSIITLYLNLKNRRNALREHLYKEQIDFFKDLFLELNKMNAEFDKIINNPNRIKESEYQNIINNIASVFQNNEFLIPSEIAELSKNLIVDSQEFYLIQLGSDTKKKQLAYEVYYEQYYSLLKYVKDFYGTDNLSIENKNLHKKSNLSENKMLREVLTQVTKNVLEL</sequence>
<keyword evidence="1" id="KW-0472">Membrane</keyword>
<reference evidence="3" key="1">
    <citation type="submission" date="2016-11" db="EMBL/GenBank/DDBJ databases">
        <authorList>
            <person name="Varghese N."/>
            <person name="Submissions S."/>
        </authorList>
    </citation>
    <scope>NUCLEOTIDE SEQUENCE [LARGE SCALE GENOMIC DNA]</scope>
    <source>
        <strain evidence="3">DSM 26134</strain>
    </source>
</reference>
<feature type="transmembrane region" description="Helical" evidence="1">
    <location>
        <begin position="6"/>
        <end position="27"/>
    </location>
</feature>
<organism evidence="2 3">
    <name type="scientific">Reichenbachiella agariperforans</name>
    <dbReference type="NCBI Taxonomy" id="156994"/>
    <lineage>
        <taxon>Bacteria</taxon>
        <taxon>Pseudomonadati</taxon>
        <taxon>Bacteroidota</taxon>
        <taxon>Cytophagia</taxon>
        <taxon>Cytophagales</taxon>
        <taxon>Reichenbachiellaceae</taxon>
        <taxon>Reichenbachiella</taxon>
    </lineage>
</organism>
<proteinExistence type="predicted"/>
<name>A0A1M6V506_REIAG</name>
<dbReference type="EMBL" id="FRAA01000008">
    <property type="protein sequence ID" value="SHK76475.1"/>
    <property type="molecule type" value="Genomic_DNA"/>
</dbReference>
<dbReference type="RefSeq" id="WP_073124693.1">
    <property type="nucleotide sequence ID" value="NZ_FRAA01000008.1"/>
</dbReference>
<dbReference type="AlphaFoldDB" id="A0A1M6V506"/>